<dbReference type="InterPro" id="IPR050561">
    <property type="entry name" value="PTP"/>
</dbReference>
<dbReference type="InterPro" id="IPR057023">
    <property type="entry name" value="PTP-SAK"/>
</dbReference>
<dbReference type="Pfam" id="PF22784">
    <property type="entry name" value="PTP-SAK"/>
    <property type="match status" value="1"/>
</dbReference>
<dbReference type="EC" id="3.1.3.48" evidence="3"/>
<dbReference type="Gene3D" id="3.90.190.10">
    <property type="entry name" value="Protein tyrosine phosphatase superfamily"/>
    <property type="match status" value="2"/>
</dbReference>
<dbReference type="STRING" id="52.CMC5_062240"/>
<dbReference type="InterPro" id="IPR000387">
    <property type="entry name" value="Tyr_Pase_dom"/>
</dbReference>
<dbReference type="InterPro" id="IPR029021">
    <property type="entry name" value="Prot-tyrosine_phosphatase-like"/>
</dbReference>
<dbReference type="RefSeq" id="WP_050433693.1">
    <property type="nucleotide sequence ID" value="NZ_CP012159.1"/>
</dbReference>
<keyword evidence="4" id="KW-1185">Reference proteome</keyword>
<evidence type="ECO:0000259" key="2">
    <source>
        <dbReference type="PROSITE" id="PS50056"/>
    </source>
</evidence>
<dbReference type="Pfam" id="PF22785">
    <property type="entry name" value="Tc-R-P"/>
    <property type="match status" value="1"/>
</dbReference>
<gene>
    <name evidence="3" type="ORF">CMC5_062240</name>
</gene>
<accession>A0A0K1EMW9</accession>
<evidence type="ECO:0000256" key="1">
    <source>
        <dbReference type="ARBA" id="ARBA00022801"/>
    </source>
</evidence>
<evidence type="ECO:0000313" key="3">
    <source>
        <dbReference type="EMBL" id="AKT42002.1"/>
    </source>
</evidence>
<protein>
    <submittedName>
        <fullName evidence="3">Protein-tyrosine phosphatase</fullName>
        <ecNumber evidence="3">3.1.3.48</ecNumber>
    </submittedName>
</protein>
<dbReference type="OrthoDB" id="9806482at2"/>
<dbReference type="KEGG" id="ccro:CMC5_062240"/>
<sequence>MDELERFSYLIPDELAGMGYPEGPEALAHLRAIGVRSLVSLSRRAPDVGGLGHLVHLRCPMTDYDRIPVQDLHRAVVFIDRAPRPVAVHGETGLGRTGVVLACRLVSLGHTAEAAIDAVRRARPGSIDDPELSASVVAYQDFLTRAPWRTPYNFASASPLDAIVHGAERPGHGDTTLSRSEVDAWLGFMSRQGMREVLCLLDQAYLGSHHEVLGLYRREFLRATEIPLEDGASPTPRELDAALEVLRRAEASGSPIVVHCGDGAGRTGLVLAAWLRYRHGLRPDQAIDAVQRHARHLGAFRNPLEFGPQALTLLAGLRTS</sequence>
<reference evidence="3 4" key="1">
    <citation type="submission" date="2015-07" db="EMBL/GenBank/DDBJ databases">
        <title>Genome analysis of myxobacterium Chondromyces crocatus Cm c5 reveals a high potential for natural compound synthesis and the genetic basis for the loss of fruiting body formation.</title>
        <authorList>
            <person name="Zaburannyi N."/>
            <person name="Bunk B."/>
            <person name="Maier J."/>
            <person name="Overmann J."/>
            <person name="Mueller R."/>
        </authorList>
    </citation>
    <scope>NUCLEOTIDE SEQUENCE [LARGE SCALE GENOMIC DNA]</scope>
    <source>
        <strain evidence="3 4">Cm c5</strain>
    </source>
</reference>
<dbReference type="Proteomes" id="UP000067626">
    <property type="component" value="Chromosome"/>
</dbReference>
<dbReference type="SUPFAM" id="SSF52799">
    <property type="entry name" value="(Phosphotyrosine protein) phosphatases II"/>
    <property type="match status" value="2"/>
</dbReference>
<dbReference type="PROSITE" id="PS50056">
    <property type="entry name" value="TYR_PHOSPHATASE_2"/>
    <property type="match status" value="2"/>
</dbReference>
<organism evidence="3 4">
    <name type="scientific">Chondromyces crocatus</name>
    <dbReference type="NCBI Taxonomy" id="52"/>
    <lineage>
        <taxon>Bacteria</taxon>
        <taxon>Pseudomonadati</taxon>
        <taxon>Myxococcota</taxon>
        <taxon>Polyangia</taxon>
        <taxon>Polyangiales</taxon>
        <taxon>Polyangiaceae</taxon>
        <taxon>Chondromyces</taxon>
    </lineage>
</organism>
<dbReference type="EMBL" id="CP012159">
    <property type="protein sequence ID" value="AKT42002.1"/>
    <property type="molecule type" value="Genomic_DNA"/>
</dbReference>
<dbReference type="PROSITE" id="PS00383">
    <property type="entry name" value="TYR_PHOSPHATASE_1"/>
    <property type="match status" value="1"/>
</dbReference>
<name>A0A0K1EMW9_CHOCO</name>
<dbReference type="InterPro" id="IPR016130">
    <property type="entry name" value="Tyr_Pase_AS"/>
</dbReference>
<proteinExistence type="predicted"/>
<dbReference type="GO" id="GO:0004725">
    <property type="term" value="F:protein tyrosine phosphatase activity"/>
    <property type="evidence" value="ECO:0007669"/>
    <property type="project" value="UniProtKB-EC"/>
</dbReference>
<dbReference type="PANTHER" id="PTHR23339">
    <property type="entry name" value="TYROSINE SPECIFIC PROTEIN PHOSPHATASE AND DUAL SPECIFICITY PROTEIN PHOSPHATASE"/>
    <property type="match status" value="1"/>
</dbReference>
<evidence type="ECO:0000313" key="4">
    <source>
        <dbReference type="Proteomes" id="UP000067626"/>
    </source>
</evidence>
<dbReference type="AlphaFoldDB" id="A0A0K1EMW9"/>
<keyword evidence="1 3" id="KW-0378">Hydrolase</keyword>
<feature type="domain" description="Tyrosine specific protein phosphatases" evidence="2">
    <location>
        <begin position="70"/>
        <end position="134"/>
    </location>
</feature>
<feature type="domain" description="Tyrosine specific protein phosphatases" evidence="2">
    <location>
        <begin position="237"/>
        <end position="293"/>
    </location>
</feature>